<evidence type="ECO:0000313" key="10">
    <source>
        <dbReference type="Proteomes" id="UP000241118"/>
    </source>
</evidence>
<evidence type="ECO:0000313" key="9">
    <source>
        <dbReference type="EMBL" id="PSL56056.1"/>
    </source>
</evidence>
<feature type="transmembrane region" description="Helical" evidence="8">
    <location>
        <begin position="9"/>
        <end position="28"/>
    </location>
</feature>
<evidence type="ECO:0000256" key="6">
    <source>
        <dbReference type="ARBA" id="ARBA00022989"/>
    </source>
</evidence>
<reference evidence="9 10" key="1">
    <citation type="submission" date="2018-03" db="EMBL/GenBank/DDBJ databases">
        <title>Genomic Encyclopedia of Type Strains, Phase III (KMG-III): the genomes of soil and plant-associated and newly described type strains.</title>
        <authorList>
            <person name="Whitman W."/>
        </authorList>
    </citation>
    <scope>NUCLEOTIDE SEQUENCE [LARGE SCALE GENOMIC DNA]</scope>
    <source>
        <strain evidence="9 10">CGMCC 4.7097</strain>
    </source>
</reference>
<feature type="transmembrane region" description="Helical" evidence="8">
    <location>
        <begin position="91"/>
        <end position="112"/>
    </location>
</feature>
<dbReference type="PANTHER" id="PTHR30472:SF1">
    <property type="entry name" value="FE(3+) DICITRATE TRANSPORT SYSTEM PERMEASE PROTEIN FECC-RELATED"/>
    <property type="match status" value="1"/>
</dbReference>
<evidence type="ECO:0000256" key="2">
    <source>
        <dbReference type="ARBA" id="ARBA00007935"/>
    </source>
</evidence>
<dbReference type="InterPro" id="IPR037294">
    <property type="entry name" value="ABC_BtuC-like"/>
</dbReference>
<proteinExistence type="inferred from homology"/>
<dbReference type="SUPFAM" id="SSF81345">
    <property type="entry name" value="ABC transporter involved in vitamin B12 uptake, BtuC"/>
    <property type="match status" value="1"/>
</dbReference>
<evidence type="ECO:0000256" key="5">
    <source>
        <dbReference type="ARBA" id="ARBA00022692"/>
    </source>
</evidence>
<name>A0A2P8IC71_SACCR</name>
<dbReference type="CDD" id="cd06550">
    <property type="entry name" value="TM_ABC_iron-siderophores_like"/>
    <property type="match status" value="1"/>
</dbReference>
<dbReference type="AlphaFoldDB" id="A0A2P8IC71"/>
<sequence>MSREAVRGVGLLVSIGVLGLIVLLSLWIGTKSIPFADTFSLLLADDGTGDAAIVRDVRVPRAVLGLLVGAALGLAGAVMQALTRNPLADPGLLGVNMGAAAAIVSAIAFFGITSPTGYVWFALAGAAGTATVVYVLGAAGRGAATPDRLVLSGAALTAVLYAYVSAILLLFTHTFDSFRFWNVGSLAGRDFELIGQVSPFVLPGILIAFLLARNLNVLALGDHTGKALGANVNRTRAFGVLAVTLMAGAATAAAGPIAFVGLTVPHVARMIGGSDQRWVLAYSAVLSPILLLGSDVVGRVVVAPQEMEVGIITAFIGAPVFIALCRRRKPATL</sequence>
<dbReference type="Proteomes" id="UP000241118">
    <property type="component" value="Unassembled WGS sequence"/>
</dbReference>
<evidence type="ECO:0000256" key="4">
    <source>
        <dbReference type="ARBA" id="ARBA00022475"/>
    </source>
</evidence>
<keyword evidence="10" id="KW-1185">Reference proteome</keyword>
<keyword evidence="6 8" id="KW-1133">Transmembrane helix</keyword>
<feature type="transmembrane region" description="Helical" evidence="8">
    <location>
        <begin position="149"/>
        <end position="173"/>
    </location>
</feature>
<feature type="transmembrane region" description="Helical" evidence="8">
    <location>
        <begin position="193"/>
        <end position="212"/>
    </location>
</feature>
<accession>A0A2P8IC71</accession>
<feature type="transmembrane region" description="Helical" evidence="8">
    <location>
        <begin position="118"/>
        <end position="137"/>
    </location>
</feature>
<dbReference type="GO" id="GO:0033214">
    <property type="term" value="P:siderophore-iron import into cell"/>
    <property type="evidence" value="ECO:0007669"/>
    <property type="project" value="TreeGrafter"/>
</dbReference>
<keyword evidence="7 8" id="KW-0472">Membrane</keyword>
<dbReference type="InterPro" id="IPR000522">
    <property type="entry name" value="ABC_transptr_permease_BtuC"/>
</dbReference>
<gene>
    <name evidence="9" type="ORF">B0I31_104347</name>
</gene>
<dbReference type="Pfam" id="PF01032">
    <property type="entry name" value="FecCD"/>
    <property type="match status" value="1"/>
</dbReference>
<comment type="caution">
    <text evidence="9">The sequence shown here is derived from an EMBL/GenBank/DDBJ whole genome shotgun (WGS) entry which is preliminary data.</text>
</comment>
<feature type="transmembrane region" description="Helical" evidence="8">
    <location>
        <begin position="307"/>
        <end position="325"/>
    </location>
</feature>
<organism evidence="9 10">
    <name type="scientific">Saccharothrix carnea</name>
    <dbReference type="NCBI Taxonomy" id="1280637"/>
    <lineage>
        <taxon>Bacteria</taxon>
        <taxon>Bacillati</taxon>
        <taxon>Actinomycetota</taxon>
        <taxon>Actinomycetes</taxon>
        <taxon>Pseudonocardiales</taxon>
        <taxon>Pseudonocardiaceae</taxon>
        <taxon>Saccharothrix</taxon>
    </lineage>
</organism>
<feature type="transmembrane region" description="Helical" evidence="8">
    <location>
        <begin position="62"/>
        <end position="79"/>
    </location>
</feature>
<keyword evidence="4" id="KW-1003">Cell membrane</keyword>
<evidence type="ECO:0000256" key="1">
    <source>
        <dbReference type="ARBA" id="ARBA00004651"/>
    </source>
</evidence>
<dbReference type="RefSeq" id="WP_106615738.1">
    <property type="nucleotide sequence ID" value="NZ_PYAX01000004.1"/>
</dbReference>
<comment type="subcellular location">
    <subcellularLocation>
        <location evidence="1">Cell membrane</location>
        <topology evidence="1">Multi-pass membrane protein</topology>
    </subcellularLocation>
</comment>
<dbReference type="EMBL" id="PYAX01000004">
    <property type="protein sequence ID" value="PSL56056.1"/>
    <property type="molecule type" value="Genomic_DNA"/>
</dbReference>
<comment type="similarity">
    <text evidence="2">Belongs to the binding-protein-dependent transport system permease family. FecCD subfamily.</text>
</comment>
<feature type="transmembrane region" description="Helical" evidence="8">
    <location>
        <begin position="279"/>
        <end position="301"/>
    </location>
</feature>
<dbReference type="OrthoDB" id="9782305at2"/>
<keyword evidence="5 8" id="KW-0812">Transmembrane</keyword>
<dbReference type="GO" id="GO:0005886">
    <property type="term" value="C:plasma membrane"/>
    <property type="evidence" value="ECO:0007669"/>
    <property type="project" value="UniProtKB-SubCell"/>
</dbReference>
<evidence type="ECO:0000256" key="3">
    <source>
        <dbReference type="ARBA" id="ARBA00022448"/>
    </source>
</evidence>
<dbReference type="FunFam" id="1.10.3470.10:FF:000001">
    <property type="entry name" value="Vitamin B12 ABC transporter permease BtuC"/>
    <property type="match status" value="1"/>
</dbReference>
<dbReference type="Gene3D" id="1.10.3470.10">
    <property type="entry name" value="ABC transporter involved in vitamin B12 uptake, BtuC"/>
    <property type="match status" value="1"/>
</dbReference>
<evidence type="ECO:0000256" key="8">
    <source>
        <dbReference type="SAM" id="Phobius"/>
    </source>
</evidence>
<protein>
    <submittedName>
        <fullName evidence="9">Iron complex transport system permease protein</fullName>
    </submittedName>
</protein>
<keyword evidence="3" id="KW-0813">Transport</keyword>
<dbReference type="GO" id="GO:0022857">
    <property type="term" value="F:transmembrane transporter activity"/>
    <property type="evidence" value="ECO:0007669"/>
    <property type="project" value="InterPro"/>
</dbReference>
<dbReference type="PANTHER" id="PTHR30472">
    <property type="entry name" value="FERRIC ENTEROBACTIN TRANSPORT SYSTEM PERMEASE PROTEIN"/>
    <property type="match status" value="1"/>
</dbReference>
<evidence type="ECO:0000256" key="7">
    <source>
        <dbReference type="ARBA" id="ARBA00023136"/>
    </source>
</evidence>